<gene>
    <name evidence="1" type="ORF">T03_13300</name>
</gene>
<organism evidence="1 2">
    <name type="scientific">Trichinella britovi</name>
    <name type="common">Parasitic roundworm</name>
    <dbReference type="NCBI Taxonomy" id="45882"/>
    <lineage>
        <taxon>Eukaryota</taxon>
        <taxon>Metazoa</taxon>
        <taxon>Ecdysozoa</taxon>
        <taxon>Nematoda</taxon>
        <taxon>Enoplea</taxon>
        <taxon>Dorylaimia</taxon>
        <taxon>Trichinellida</taxon>
        <taxon>Trichinellidae</taxon>
        <taxon>Trichinella</taxon>
    </lineage>
</organism>
<proteinExistence type="predicted"/>
<dbReference type="AlphaFoldDB" id="A0A0V1C638"/>
<evidence type="ECO:0000313" key="2">
    <source>
        <dbReference type="Proteomes" id="UP000054653"/>
    </source>
</evidence>
<reference evidence="1 2" key="1">
    <citation type="submission" date="2015-01" db="EMBL/GenBank/DDBJ databases">
        <title>Evolution of Trichinella species and genotypes.</title>
        <authorList>
            <person name="Korhonen P.K."/>
            <person name="Edoardo P."/>
            <person name="Giuseppe L.R."/>
            <person name="Gasser R.B."/>
        </authorList>
    </citation>
    <scope>NUCLEOTIDE SEQUENCE [LARGE SCALE GENOMIC DNA]</scope>
    <source>
        <strain evidence="1">ISS120</strain>
    </source>
</reference>
<dbReference type="Proteomes" id="UP000054653">
    <property type="component" value="Unassembled WGS sequence"/>
</dbReference>
<sequence length="57" mass="6500">MKYSFTSAVVITPNLNADCIFDEYCSIMIIHAMPLYRKLKTIFLLTLIDFKSVAHAS</sequence>
<accession>A0A0V1C638</accession>
<keyword evidence="2" id="KW-1185">Reference proteome</keyword>
<evidence type="ECO:0000313" key="1">
    <source>
        <dbReference type="EMBL" id="KRY44751.1"/>
    </source>
</evidence>
<dbReference type="EMBL" id="JYDI01000488">
    <property type="protein sequence ID" value="KRY44751.1"/>
    <property type="molecule type" value="Genomic_DNA"/>
</dbReference>
<name>A0A0V1C638_TRIBR</name>
<protein>
    <submittedName>
        <fullName evidence="1">Uncharacterized protein</fullName>
    </submittedName>
</protein>
<comment type="caution">
    <text evidence="1">The sequence shown here is derived from an EMBL/GenBank/DDBJ whole genome shotgun (WGS) entry which is preliminary data.</text>
</comment>